<dbReference type="PIRSF" id="PIRSF006169">
    <property type="entry name" value="UCP006169"/>
    <property type="match status" value="1"/>
</dbReference>
<dbReference type="InterPro" id="IPR010648">
    <property type="entry name" value="UPF0270"/>
</dbReference>
<sequence length="80" mass="8981">MRVPWDALDDETLTNLLESVVLREGTDYGAQEMSFSGKVEQLRQRLKSGEAVIVYSELHETIDIVAPGQIMANENEADEQ</sequence>
<evidence type="ECO:0000256" key="1">
    <source>
        <dbReference type="ARBA" id="ARBA00006450"/>
    </source>
</evidence>
<dbReference type="RefSeq" id="WP_126784717.1">
    <property type="nucleotide sequence ID" value="NZ_PIQF01000002.1"/>
</dbReference>
<keyword evidence="3" id="KW-1185">Reference proteome</keyword>
<dbReference type="InterPro" id="IPR036685">
    <property type="entry name" value="YehU-like_sf"/>
</dbReference>
<dbReference type="EMBL" id="PIQF01000002">
    <property type="protein sequence ID" value="RUO75994.1"/>
    <property type="molecule type" value="Genomic_DNA"/>
</dbReference>
<dbReference type="NCBIfam" id="NF003438">
    <property type="entry name" value="PRK04966.1"/>
    <property type="match status" value="1"/>
</dbReference>
<gene>
    <name evidence="2" type="ORF">CWI81_07685</name>
</gene>
<dbReference type="AlphaFoldDB" id="A0A432ZDM7"/>
<dbReference type="Pfam" id="PF06794">
    <property type="entry name" value="UPF0270"/>
    <property type="match status" value="1"/>
</dbReference>
<organism evidence="2 3">
    <name type="scientific">Idiomarina seosinensis</name>
    <dbReference type="NCBI Taxonomy" id="281739"/>
    <lineage>
        <taxon>Bacteria</taxon>
        <taxon>Pseudomonadati</taxon>
        <taxon>Pseudomonadota</taxon>
        <taxon>Gammaproteobacteria</taxon>
        <taxon>Alteromonadales</taxon>
        <taxon>Idiomarinaceae</taxon>
        <taxon>Idiomarina</taxon>
    </lineage>
</organism>
<comment type="caution">
    <text evidence="2">The sequence shown here is derived from an EMBL/GenBank/DDBJ whole genome shotgun (WGS) entry which is preliminary data.</text>
</comment>
<proteinExistence type="inferred from homology"/>
<dbReference type="SUPFAM" id="SSF118001">
    <property type="entry name" value="YehU-like"/>
    <property type="match status" value="1"/>
</dbReference>
<evidence type="ECO:0000313" key="3">
    <source>
        <dbReference type="Proteomes" id="UP000287908"/>
    </source>
</evidence>
<comment type="similarity">
    <text evidence="1">Belongs to the UPF0270 family.</text>
</comment>
<protein>
    <submittedName>
        <fullName evidence="2">Uncharacterized protein</fullName>
    </submittedName>
</protein>
<dbReference type="Proteomes" id="UP000287908">
    <property type="component" value="Unassembled WGS sequence"/>
</dbReference>
<name>A0A432ZDM7_9GAMM</name>
<reference evidence="2 3" key="1">
    <citation type="journal article" date="2011" name="Front. Microbiol.">
        <title>Genomic signatures of strain selection and enhancement in Bacillus atrophaeus var. globigii, a historical biowarfare simulant.</title>
        <authorList>
            <person name="Gibbons H.S."/>
            <person name="Broomall S.M."/>
            <person name="McNew L.A."/>
            <person name="Daligault H."/>
            <person name="Chapman C."/>
            <person name="Bruce D."/>
            <person name="Karavis M."/>
            <person name="Krepps M."/>
            <person name="McGregor P.A."/>
            <person name="Hong C."/>
            <person name="Park K.H."/>
            <person name="Akmal A."/>
            <person name="Feldman A."/>
            <person name="Lin J.S."/>
            <person name="Chang W.E."/>
            <person name="Higgs B.W."/>
            <person name="Demirev P."/>
            <person name="Lindquist J."/>
            <person name="Liem A."/>
            <person name="Fochler E."/>
            <person name="Read T.D."/>
            <person name="Tapia R."/>
            <person name="Johnson S."/>
            <person name="Bishop-Lilly K.A."/>
            <person name="Detter C."/>
            <person name="Han C."/>
            <person name="Sozhamannan S."/>
            <person name="Rosenzweig C.N."/>
            <person name="Skowronski E.W."/>
        </authorList>
    </citation>
    <scope>NUCLEOTIDE SEQUENCE [LARGE SCALE GENOMIC DNA]</scope>
    <source>
        <strain evidence="2 3">CL-SP19</strain>
    </source>
</reference>
<dbReference type="Gene3D" id="1.10.10.610">
    <property type="entry name" value="YehU-like"/>
    <property type="match status" value="1"/>
</dbReference>
<accession>A0A432ZDM7</accession>
<evidence type="ECO:0000313" key="2">
    <source>
        <dbReference type="EMBL" id="RUO75994.1"/>
    </source>
</evidence>
<dbReference type="OrthoDB" id="6120729at2"/>